<reference evidence="4 5" key="2">
    <citation type="submission" date="2020-03" db="EMBL/GenBank/DDBJ databases">
        <authorList>
            <person name="Ichikawa N."/>
            <person name="Kimura A."/>
            <person name="Kitahashi Y."/>
            <person name="Uohara A."/>
        </authorList>
    </citation>
    <scope>NUCLEOTIDE SEQUENCE [LARGE SCALE GENOMIC DNA]</scope>
    <source>
        <strain evidence="4 5">NBRC 108638</strain>
    </source>
</reference>
<dbReference type="AlphaFoldDB" id="A0A6V8KY86"/>
<evidence type="ECO:0000313" key="5">
    <source>
        <dbReference type="Proteomes" id="UP000482960"/>
    </source>
</evidence>
<feature type="chain" id="PRO_5039575380" description="Type VII secretion-associated protein" evidence="3">
    <location>
        <begin position="23"/>
        <end position="450"/>
    </location>
</feature>
<evidence type="ECO:0000256" key="2">
    <source>
        <dbReference type="SAM" id="Phobius"/>
    </source>
</evidence>
<keyword evidence="3" id="KW-0732">Signal</keyword>
<dbReference type="EMBL" id="BLPG01000001">
    <property type="protein sequence ID" value="GFJ90073.1"/>
    <property type="molecule type" value="Genomic_DNA"/>
</dbReference>
<feature type="compositionally biased region" description="Basic and acidic residues" evidence="1">
    <location>
        <begin position="83"/>
        <end position="96"/>
    </location>
</feature>
<accession>A0A6V8KY86</accession>
<dbReference type="RefSeq" id="WP_173077501.1">
    <property type="nucleotide sequence ID" value="NZ_BAABJB010000009.1"/>
</dbReference>
<name>A0A6V8KY86_9ACTN</name>
<evidence type="ECO:0000256" key="1">
    <source>
        <dbReference type="SAM" id="MobiDB-lite"/>
    </source>
</evidence>
<feature type="transmembrane region" description="Helical" evidence="2">
    <location>
        <begin position="420"/>
        <end position="440"/>
    </location>
</feature>
<keyword evidence="5" id="KW-1185">Reference proteome</keyword>
<sequence length="450" mass="45237">MPLFRIAAAAIAGVLTAGPAPAVAVEPCTNPIGYAAGAGAELVRLALLDLHPLGVPVGPVADVRIGSTRSAVVPGSWAGVVWTEERSDEGSDEGRRRLQGPGARASGASAGQQSPINAAAAARYLDAKVLGVPLPAGPLSASVYQAAPPRNTKPVTARAVHKHLGVASVGTGDLSAHATCGATRTSAALADASVLPGPAGTALVRLPENLRTHTATNGPEATASAGLTEVRILAGTPGEITVKVLRSATLTVARKVTYSAPILQVWRPGIGKRRLDTPGQTVDVPLGGLADLLGVLEPERLRGATATAEAGPLALPGLPLPAGPLTGALPKVGGAGSLVRLTVGEVDTTVRDDEVRAEATTLRVQVVTRPTDGDGEQAVVDLAIGMLDAMVLAPRPIDRPNAPQPPAGDPGGLPVTGANVLLAAGVGGLLLILGGLFVWATRSIHDRPYG</sequence>
<proteinExistence type="predicted"/>
<feature type="region of interest" description="Disordered" evidence="1">
    <location>
        <begin position="83"/>
        <end position="112"/>
    </location>
</feature>
<comment type="caution">
    <text evidence="4">The sequence shown here is derived from an EMBL/GenBank/DDBJ whole genome shotgun (WGS) entry which is preliminary data.</text>
</comment>
<keyword evidence="2" id="KW-0472">Membrane</keyword>
<dbReference type="Proteomes" id="UP000482960">
    <property type="component" value="Unassembled WGS sequence"/>
</dbReference>
<organism evidence="4 5">
    <name type="scientific">Phytohabitans rumicis</name>
    <dbReference type="NCBI Taxonomy" id="1076125"/>
    <lineage>
        <taxon>Bacteria</taxon>
        <taxon>Bacillati</taxon>
        <taxon>Actinomycetota</taxon>
        <taxon>Actinomycetes</taxon>
        <taxon>Micromonosporales</taxon>
        <taxon>Micromonosporaceae</taxon>
    </lineage>
</organism>
<evidence type="ECO:0008006" key="6">
    <source>
        <dbReference type="Google" id="ProtNLM"/>
    </source>
</evidence>
<gene>
    <name evidence="4" type="ORF">Prum_037150</name>
</gene>
<feature type="signal peptide" evidence="3">
    <location>
        <begin position="1"/>
        <end position="22"/>
    </location>
</feature>
<reference evidence="4 5" key="1">
    <citation type="submission" date="2020-03" db="EMBL/GenBank/DDBJ databases">
        <title>Whole genome shotgun sequence of Phytohabitans rumicis NBRC 108638.</title>
        <authorList>
            <person name="Komaki H."/>
            <person name="Tamura T."/>
        </authorList>
    </citation>
    <scope>NUCLEOTIDE SEQUENCE [LARGE SCALE GENOMIC DNA]</scope>
    <source>
        <strain evidence="4 5">NBRC 108638</strain>
    </source>
</reference>
<keyword evidence="2" id="KW-0812">Transmembrane</keyword>
<protein>
    <recommendedName>
        <fullName evidence="6">Type VII secretion-associated protein</fullName>
    </recommendedName>
</protein>
<evidence type="ECO:0000313" key="4">
    <source>
        <dbReference type="EMBL" id="GFJ90073.1"/>
    </source>
</evidence>
<evidence type="ECO:0000256" key="3">
    <source>
        <dbReference type="SAM" id="SignalP"/>
    </source>
</evidence>
<keyword evidence="2" id="KW-1133">Transmembrane helix</keyword>
<feature type="compositionally biased region" description="Low complexity" evidence="1">
    <location>
        <begin position="99"/>
        <end position="112"/>
    </location>
</feature>